<accession>A0AB36JYG6</accession>
<dbReference type="EMBL" id="MUEO01000068">
    <property type="protein sequence ID" value="OOE40846.1"/>
    <property type="molecule type" value="Genomic_DNA"/>
</dbReference>
<proteinExistence type="predicted"/>
<protein>
    <recommendedName>
        <fullName evidence="1">HEPN AbiU2-like domain-containing protein</fullName>
    </recommendedName>
</protein>
<organism evidence="2 3">
    <name type="scientific">Salinivibrio kushneri</name>
    <dbReference type="NCBI Taxonomy" id="1908198"/>
    <lineage>
        <taxon>Bacteria</taxon>
        <taxon>Pseudomonadati</taxon>
        <taxon>Pseudomonadota</taxon>
        <taxon>Gammaproteobacteria</taxon>
        <taxon>Vibrionales</taxon>
        <taxon>Vibrionaceae</taxon>
        <taxon>Salinivibrio</taxon>
    </lineage>
</organism>
<evidence type="ECO:0000313" key="3">
    <source>
        <dbReference type="Proteomes" id="UP000188726"/>
    </source>
</evidence>
<dbReference type="Proteomes" id="UP000188726">
    <property type="component" value="Unassembled WGS sequence"/>
</dbReference>
<comment type="caution">
    <text evidence="2">The sequence shown here is derived from an EMBL/GenBank/DDBJ whole genome shotgun (WGS) entry which is preliminary data.</text>
</comment>
<dbReference type="AlphaFoldDB" id="A0AB36JYG6"/>
<dbReference type="InterPro" id="IPR040704">
    <property type="entry name" value="HEPN_AbiU2"/>
</dbReference>
<evidence type="ECO:0000313" key="2">
    <source>
        <dbReference type="EMBL" id="OOE40846.1"/>
    </source>
</evidence>
<dbReference type="Pfam" id="PF18734">
    <property type="entry name" value="HEPN_AbiU2"/>
    <property type="match status" value="1"/>
</dbReference>
<name>A0AB36JYG6_9GAMM</name>
<sequence length="223" mass="25840">MEKMVQITYNKRKHSDQFSTLLQIVRCCGRYVLGDKMEEDVVLFKKKLSDVSLNFTVYTELFDSPEAVKAMNDFHPFIFGNYQKCLVDVLYLELTKLFDPQGKSGSKNLSFDFMISKVSKEHQTELRADLQELGKLFEEANLKKYRNKLLAHNDVNALRGSKVIELRVTTLKLEMLLSSSWSLFGKIEYYLGITDRPYKTSSYIRLPTGSSVEEFVSKIIKRT</sequence>
<reference evidence="2 3" key="1">
    <citation type="journal article" date="2017" name="Genome Announc.">
        <title>Draft Genome Sequences of Salinivibrio proteolyticus, Salinivibrio sharmensis, Salinivibrio siamensis, Salinivibrio costicola subsp. alcaliphilus, Salinivibrio costicola subsp. vallismortis, and 29 New Isolates Belonging to the Genus Salinivibrio.</title>
        <authorList>
            <person name="Lopez-Hermoso C."/>
            <person name="de la Haba R.R."/>
            <person name="Sanchez-Porro C."/>
            <person name="Bayliss S.C."/>
            <person name="Feil E.J."/>
            <person name="Ventosa A."/>
        </authorList>
    </citation>
    <scope>NUCLEOTIDE SEQUENCE [LARGE SCALE GENOMIC DNA]</scope>
    <source>
        <strain evidence="2 3">IC202</strain>
    </source>
</reference>
<evidence type="ECO:0000259" key="1">
    <source>
        <dbReference type="Pfam" id="PF18734"/>
    </source>
</evidence>
<feature type="domain" description="HEPN AbiU2-like" evidence="1">
    <location>
        <begin position="57"/>
        <end position="177"/>
    </location>
</feature>
<gene>
    <name evidence="2" type="ORF">BZG09_16300</name>
</gene>